<accession>A0ABS3FWC7</accession>
<dbReference type="EMBL" id="JAFLQW010000540">
    <property type="protein sequence ID" value="MBO0351419.1"/>
    <property type="molecule type" value="Genomic_DNA"/>
</dbReference>
<evidence type="ECO:0000313" key="3">
    <source>
        <dbReference type="Proteomes" id="UP000664844"/>
    </source>
</evidence>
<protein>
    <submittedName>
        <fullName evidence="2">Uncharacterized protein</fullName>
    </submittedName>
</protein>
<feature type="region of interest" description="Disordered" evidence="1">
    <location>
        <begin position="25"/>
        <end position="68"/>
    </location>
</feature>
<evidence type="ECO:0000313" key="2">
    <source>
        <dbReference type="EMBL" id="MBO0351419.1"/>
    </source>
</evidence>
<reference evidence="2 3" key="1">
    <citation type="submission" date="2021-03" db="EMBL/GenBank/DDBJ databases">
        <title>Metabolic Capacity of the Antarctic Cyanobacterium Phormidium pseudopriestleyi that Sustains Oxygenic Photosynthesis in the Presence of Hydrogen Sulfide.</title>
        <authorList>
            <person name="Lumian J.E."/>
            <person name="Jungblut A.D."/>
            <person name="Dillon M.L."/>
            <person name="Hawes I."/>
            <person name="Doran P.T."/>
            <person name="Mackey T.J."/>
            <person name="Dick G.J."/>
            <person name="Grettenberger C.L."/>
            <person name="Sumner D.Y."/>
        </authorList>
    </citation>
    <scope>NUCLEOTIDE SEQUENCE [LARGE SCALE GENOMIC DNA]</scope>
    <source>
        <strain evidence="2 3">FRX01</strain>
    </source>
</reference>
<sequence length="68" mass="7705">MGGEFTRKRDRLSYEERGWTNLYTGAIARHSDTPPTNSTRKCDRTSRGPHPNPPLAKVRGPEVKNLLL</sequence>
<name>A0ABS3FWC7_9CYAN</name>
<gene>
    <name evidence="2" type="ORF">J0895_20525</name>
</gene>
<keyword evidence="3" id="KW-1185">Reference proteome</keyword>
<dbReference type="RefSeq" id="WP_207089859.1">
    <property type="nucleotide sequence ID" value="NZ_JAFLQW010000540.1"/>
</dbReference>
<comment type="caution">
    <text evidence="2">The sequence shown here is derived from an EMBL/GenBank/DDBJ whole genome shotgun (WGS) entry which is preliminary data.</text>
</comment>
<dbReference type="Proteomes" id="UP000664844">
    <property type="component" value="Unassembled WGS sequence"/>
</dbReference>
<proteinExistence type="predicted"/>
<organism evidence="2 3">
    <name type="scientific">Phormidium pseudopriestleyi FRX01</name>
    <dbReference type="NCBI Taxonomy" id="1759528"/>
    <lineage>
        <taxon>Bacteria</taxon>
        <taxon>Bacillati</taxon>
        <taxon>Cyanobacteriota</taxon>
        <taxon>Cyanophyceae</taxon>
        <taxon>Oscillatoriophycideae</taxon>
        <taxon>Oscillatoriales</taxon>
        <taxon>Oscillatoriaceae</taxon>
        <taxon>Phormidium</taxon>
    </lineage>
</organism>
<evidence type="ECO:0000256" key="1">
    <source>
        <dbReference type="SAM" id="MobiDB-lite"/>
    </source>
</evidence>